<reference evidence="1 2" key="1">
    <citation type="journal article" date="2018" name="IMA Fungus">
        <title>IMA Genome-F 9: Draft genome sequence of Annulohypoxylon stygium, Aspergillus mulundensis, Berkeleyomyces basicola (syn. Thielaviopsis basicola), Ceratocystis smalleyi, two Cercospora beticola strains, Coleophoma cylindrospora, Fusarium fracticaudum, Phialophora cf. hyalina, and Morchella septimelata.</title>
        <authorList>
            <person name="Wingfield B.D."/>
            <person name="Bills G.F."/>
            <person name="Dong Y."/>
            <person name="Huang W."/>
            <person name="Nel W.J."/>
            <person name="Swalarsk-Parry B.S."/>
            <person name="Vaghefi N."/>
            <person name="Wilken P.M."/>
            <person name="An Z."/>
            <person name="de Beer Z.W."/>
            <person name="De Vos L."/>
            <person name="Chen L."/>
            <person name="Duong T.A."/>
            <person name="Gao Y."/>
            <person name="Hammerbacher A."/>
            <person name="Kikkert J.R."/>
            <person name="Li Y."/>
            <person name="Li H."/>
            <person name="Li K."/>
            <person name="Li Q."/>
            <person name="Liu X."/>
            <person name="Ma X."/>
            <person name="Naidoo K."/>
            <person name="Pethybridge S.J."/>
            <person name="Sun J."/>
            <person name="Steenkamp E.T."/>
            <person name="van der Nest M.A."/>
            <person name="van Wyk S."/>
            <person name="Wingfield M.J."/>
            <person name="Xiong C."/>
            <person name="Yue Q."/>
            <person name="Zhang X."/>
        </authorList>
    </citation>
    <scope>NUCLEOTIDE SEQUENCE [LARGE SCALE GENOMIC DNA]</scope>
    <source>
        <strain evidence="1 2">DSM 5745</strain>
    </source>
</reference>
<dbReference type="EMBL" id="PVWQ01000013">
    <property type="protein sequence ID" value="RDW65779.1"/>
    <property type="molecule type" value="Genomic_DNA"/>
</dbReference>
<sequence length="669" mass="74147">MSPASLGLPPSLFDLELDAAVQYVGHAVRDEKKALPSTIFEYDFSRYATGLIFVVVLSSDRFSPVLPCLANFARASTIRGNISPTVAIICPVDHKLESYDSGPNLRSYSWPARLPPATKENFPTPMAHTTLAPQGGVLRAASKNEHRYITRHALGFYRALTMTGLYTLDLDTGLSTSESSEYVDMTIPDTYIPALKWCIAAHPILRTGIQGQDGEEPVFVRAPKMDLRRHVRVDCSIMDGGVNLDGKSEVEALRRVLLREHDEGFEGVENVPPWRVVVAPLPVSDIDGYQRNDARRKAKAYIIFAYSHSHGDGRSGLVFHRAFLEGLRGAHRVYDKGYEYATTIDHQGSVSEVEYQLPPPLEEACALRITWSYLLLTLFGAHLPAFVSRWFGFQTPAVTEGTWTGEVMMHDSESFRTGAAILIVEERRLDTVLKTCREKGGARFTGLLNQLVVRALSGALSAHTFASEASVNNFIGQIVIDLRRLVPAYSDDMMVNCVSAASECSPRVPDDQDEDLRNNAAFWDAVRQTTLRLARSSSTLVDQPIGLLRYLDKFRPWFLEKLGKRRDSSYEISNAVVFDPSPGHKSTSVESNNRKEEVKMDWNIERMVMSQPANVTGCPLSFSVVTRKGGDMALTLNWQVGVLGIEDEDGFAEDVLKRIDGLLAGIAGV</sequence>
<dbReference type="Proteomes" id="UP000256690">
    <property type="component" value="Unassembled WGS sequence"/>
</dbReference>
<accession>A0A3D8QVI7</accession>
<dbReference type="STRING" id="1810919.A0A3D8QVI7"/>
<dbReference type="AlphaFoldDB" id="A0A3D8QVI7"/>
<keyword evidence="2" id="KW-1185">Reference proteome</keyword>
<dbReference type="GeneID" id="38119888"/>
<dbReference type="InterPro" id="IPR010828">
    <property type="entry name" value="Atf2/Sli1-like"/>
</dbReference>
<evidence type="ECO:0008006" key="3">
    <source>
        <dbReference type="Google" id="ProtNLM"/>
    </source>
</evidence>
<dbReference type="RefSeq" id="XP_026599882.1">
    <property type="nucleotide sequence ID" value="XM_026751534.1"/>
</dbReference>
<dbReference type="PANTHER" id="PTHR28037">
    <property type="entry name" value="ALCOHOL O-ACETYLTRANSFERASE 1-RELATED"/>
    <property type="match status" value="1"/>
</dbReference>
<dbReference type="OrthoDB" id="2150604at2759"/>
<dbReference type="PANTHER" id="PTHR28037:SF1">
    <property type="entry name" value="ALCOHOL O-ACETYLTRANSFERASE 1-RELATED"/>
    <property type="match status" value="1"/>
</dbReference>
<gene>
    <name evidence="1" type="ORF">DSM5745_09518</name>
</gene>
<dbReference type="Gene3D" id="3.30.559.10">
    <property type="entry name" value="Chloramphenicol acetyltransferase-like domain"/>
    <property type="match status" value="1"/>
</dbReference>
<evidence type="ECO:0000313" key="1">
    <source>
        <dbReference type="EMBL" id="RDW65779.1"/>
    </source>
</evidence>
<dbReference type="Pfam" id="PF07247">
    <property type="entry name" value="AATase"/>
    <property type="match status" value="1"/>
</dbReference>
<proteinExistence type="predicted"/>
<name>A0A3D8QVI7_9EURO</name>
<comment type="caution">
    <text evidence="1">The sequence shown here is derived from an EMBL/GenBank/DDBJ whole genome shotgun (WGS) entry which is preliminary data.</text>
</comment>
<dbReference type="InterPro" id="IPR023213">
    <property type="entry name" value="CAT-like_dom_sf"/>
</dbReference>
<dbReference type="InterPro" id="IPR052058">
    <property type="entry name" value="Alcohol_O-acetyltransferase"/>
</dbReference>
<dbReference type="GO" id="GO:0008080">
    <property type="term" value="F:N-acetyltransferase activity"/>
    <property type="evidence" value="ECO:0007669"/>
    <property type="project" value="TreeGrafter"/>
</dbReference>
<evidence type="ECO:0000313" key="2">
    <source>
        <dbReference type="Proteomes" id="UP000256690"/>
    </source>
</evidence>
<organism evidence="1 2">
    <name type="scientific">Aspergillus mulundensis</name>
    <dbReference type="NCBI Taxonomy" id="1810919"/>
    <lineage>
        <taxon>Eukaryota</taxon>
        <taxon>Fungi</taxon>
        <taxon>Dikarya</taxon>
        <taxon>Ascomycota</taxon>
        <taxon>Pezizomycotina</taxon>
        <taxon>Eurotiomycetes</taxon>
        <taxon>Eurotiomycetidae</taxon>
        <taxon>Eurotiales</taxon>
        <taxon>Aspergillaceae</taxon>
        <taxon>Aspergillus</taxon>
        <taxon>Aspergillus subgen. Nidulantes</taxon>
    </lineage>
</organism>
<protein>
    <recommendedName>
        <fullName evidence="3">Alcohol acetyltransferase</fullName>
    </recommendedName>
</protein>